<organism evidence="1 2">
    <name type="scientific">Acorus calamus</name>
    <name type="common">Sweet flag</name>
    <dbReference type="NCBI Taxonomy" id="4465"/>
    <lineage>
        <taxon>Eukaryota</taxon>
        <taxon>Viridiplantae</taxon>
        <taxon>Streptophyta</taxon>
        <taxon>Embryophyta</taxon>
        <taxon>Tracheophyta</taxon>
        <taxon>Spermatophyta</taxon>
        <taxon>Magnoliopsida</taxon>
        <taxon>Liliopsida</taxon>
        <taxon>Acoraceae</taxon>
        <taxon>Acorus</taxon>
    </lineage>
</organism>
<accession>A0AAV9ENY3</accession>
<protein>
    <submittedName>
        <fullName evidence="1">Uncharacterized protein</fullName>
    </submittedName>
</protein>
<gene>
    <name evidence="1" type="ORF">QJS10_CPA06g00858</name>
</gene>
<dbReference type="PANTHER" id="PTHR46986">
    <property type="entry name" value="ENDORIBONUCLEASE YBEY, CHLOROPLASTIC"/>
    <property type="match status" value="1"/>
</dbReference>
<reference evidence="1" key="1">
    <citation type="journal article" date="2023" name="Nat. Commun.">
        <title>Diploid and tetraploid genomes of Acorus and the evolution of monocots.</title>
        <authorList>
            <person name="Ma L."/>
            <person name="Liu K.W."/>
            <person name="Li Z."/>
            <person name="Hsiao Y.Y."/>
            <person name="Qi Y."/>
            <person name="Fu T."/>
            <person name="Tang G.D."/>
            <person name="Zhang D."/>
            <person name="Sun W.H."/>
            <person name="Liu D.K."/>
            <person name="Li Y."/>
            <person name="Chen G.Z."/>
            <person name="Liu X.D."/>
            <person name="Liao X.Y."/>
            <person name="Jiang Y.T."/>
            <person name="Yu X."/>
            <person name="Hao Y."/>
            <person name="Huang J."/>
            <person name="Zhao X.W."/>
            <person name="Ke S."/>
            <person name="Chen Y.Y."/>
            <person name="Wu W.L."/>
            <person name="Hsu J.L."/>
            <person name="Lin Y.F."/>
            <person name="Huang M.D."/>
            <person name="Li C.Y."/>
            <person name="Huang L."/>
            <person name="Wang Z.W."/>
            <person name="Zhao X."/>
            <person name="Zhong W.Y."/>
            <person name="Peng D.H."/>
            <person name="Ahmad S."/>
            <person name="Lan S."/>
            <person name="Zhang J.S."/>
            <person name="Tsai W.C."/>
            <person name="Van de Peer Y."/>
            <person name="Liu Z.J."/>
        </authorList>
    </citation>
    <scope>NUCLEOTIDE SEQUENCE</scope>
    <source>
        <strain evidence="1">CP</strain>
    </source>
</reference>
<name>A0AAV9ENY3_ACOCL</name>
<keyword evidence="2" id="KW-1185">Reference proteome</keyword>
<evidence type="ECO:0000313" key="2">
    <source>
        <dbReference type="Proteomes" id="UP001180020"/>
    </source>
</evidence>
<dbReference type="GO" id="GO:0006364">
    <property type="term" value="P:rRNA processing"/>
    <property type="evidence" value="ECO:0007669"/>
    <property type="project" value="InterPro"/>
</dbReference>
<dbReference type="PANTHER" id="PTHR46986:SF1">
    <property type="entry name" value="ENDORIBONUCLEASE YBEY, CHLOROPLASTIC"/>
    <property type="match status" value="1"/>
</dbReference>
<dbReference type="GO" id="GO:0004222">
    <property type="term" value="F:metalloendopeptidase activity"/>
    <property type="evidence" value="ECO:0007669"/>
    <property type="project" value="InterPro"/>
</dbReference>
<dbReference type="Proteomes" id="UP001180020">
    <property type="component" value="Unassembled WGS sequence"/>
</dbReference>
<dbReference type="AlphaFoldDB" id="A0AAV9ENY3"/>
<proteinExistence type="predicted"/>
<comment type="caution">
    <text evidence="1">The sequence shown here is derived from an EMBL/GenBank/DDBJ whole genome shotgun (WGS) entry which is preliminary data.</text>
</comment>
<dbReference type="InterPro" id="IPR002036">
    <property type="entry name" value="YbeY"/>
</dbReference>
<sequence>MAMKVAFENLSDSRYKMRDTSIGGLGGFEKVELSVMLCNDDFIQKLNKEWRDEDRGRMCCRCLNTFLSLIFPFAGYPPNKLKTSKKVEEIEISSNKKQHTRYPEDYCPPQCLFYHKIPIPMQ</sequence>
<evidence type="ECO:0000313" key="1">
    <source>
        <dbReference type="EMBL" id="KAK1314806.1"/>
    </source>
</evidence>
<dbReference type="EMBL" id="JAUJYO010000006">
    <property type="protein sequence ID" value="KAK1314806.1"/>
    <property type="molecule type" value="Genomic_DNA"/>
</dbReference>
<reference evidence="1" key="2">
    <citation type="submission" date="2023-06" db="EMBL/GenBank/DDBJ databases">
        <authorList>
            <person name="Ma L."/>
            <person name="Liu K.-W."/>
            <person name="Li Z."/>
            <person name="Hsiao Y.-Y."/>
            <person name="Qi Y."/>
            <person name="Fu T."/>
            <person name="Tang G."/>
            <person name="Zhang D."/>
            <person name="Sun W.-H."/>
            <person name="Liu D.-K."/>
            <person name="Li Y."/>
            <person name="Chen G.-Z."/>
            <person name="Liu X.-D."/>
            <person name="Liao X.-Y."/>
            <person name="Jiang Y.-T."/>
            <person name="Yu X."/>
            <person name="Hao Y."/>
            <person name="Huang J."/>
            <person name="Zhao X.-W."/>
            <person name="Ke S."/>
            <person name="Chen Y.-Y."/>
            <person name="Wu W.-L."/>
            <person name="Hsu J.-L."/>
            <person name="Lin Y.-F."/>
            <person name="Huang M.-D."/>
            <person name="Li C.-Y."/>
            <person name="Huang L."/>
            <person name="Wang Z.-W."/>
            <person name="Zhao X."/>
            <person name="Zhong W.-Y."/>
            <person name="Peng D.-H."/>
            <person name="Ahmad S."/>
            <person name="Lan S."/>
            <person name="Zhang J.-S."/>
            <person name="Tsai W.-C."/>
            <person name="Van De Peer Y."/>
            <person name="Liu Z.-J."/>
        </authorList>
    </citation>
    <scope>NUCLEOTIDE SEQUENCE</scope>
    <source>
        <strain evidence="1">CP</strain>
        <tissue evidence="1">Leaves</tissue>
    </source>
</reference>